<feature type="compositionally biased region" description="Polar residues" evidence="1">
    <location>
        <begin position="27"/>
        <end position="37"/>
    </location>
</feature>
<evidence type="ECO:0000313" key="2">
    <source>
        <dbReference type="EMBL" id="PWZ02740.1"/>
    </source>
</evidence>
<dbReference type="EMBL" id="KZ819188">
    <property type="protein sequence ID" value="PWZ02740.1"/>
    <property type="molecule type" value="Genomic_DNA"/>
</dbReference>
<reference evidence="2 3" key="1">
    <citation type="journal article" date="2018" name="Mol. Biol. Evol.">
        <title>Broad Genomic Sampling Reveals a Smut Pathogenic Ancestry of the Fungal Clade Ustilaginomycotina.</title>
        <authorList>
            <person name="Kijpornyongpan T."/>
            <person name="Mondo S.J."/>
            <person name="Barry K."/>
            <person name="Sandor L."/>
            <person name="Lee J."/>
            <person name="Lipzen A."/>
            <person name="Pangilinan J."/>
            <person name="LaButti K."/>
            <person name="Hainaut M."/>
            <person name="Henrissat B."/>
            <person name="Grigoriev I.V."/>
            <person name="Spatafora J.W."/>
            <person name="Aime M.C."/>
        </authorList>
    </citation>
    <scope>NUCLEOTIDE SEQUENCE [LARGE SCALE GENOMIC DNA]</scope>
    <source>
        <strain evidence="2 3">MCA 3645</strain>
    </source>
</reference>
<proteinExistence type="predicted"/>
<dbReference type="AlphaFoldDB" id="A0A317XXU4"/>
<feature type="region of interest" description="Disordered" evidence="1">
    <location>
        <begin position="104"/>
        <end position="149"/>
    </location>
</feature>
<name>A0A317XXU4_9BASI</name>
<feature type="compositionally biased region" description="Polar residues" evidence="1">
    <location>
        <begin position="1"/>
        <end position="14"/>
    </location>
</feature>
<dbReference type="Proteomes" id="UP000246740">
    <property type="component" value="Unassembled WGS sequence"/>
</dbReference>
<accession>A0A317XXU4</accession>
<keyword evidence="3" id="KW-1185">Reference proteome</keyword>
<feature type="region of interest" description="Disordered" evidence="1">
    <location>
        <begin position="1"/>
        <end position="39"/>
    </location>
</feature>
<gene>
    <name evidence="2" type="ORF">BCV70DRAFT_196991</name>
</gene>
<evidence type="ECO:0000313" key="3">
    <source>
        <dbReference type="Proteomes" id="UP000246740"/>
    </source>
</evidence>
<protein>
    <submittedName>
        <fullName evidence="2">Uncharacterized protein</fullName>
    </submittedName>
</protein>
<organism evidence="2 3">
    <name type="scientific">Testicularia cyperi</name>
    <dbReference type="NCBI Taxonomy" id="1882483"/>
    <lineage>
        <taxon>Eukaryota</taxon>
        <taxon>Fungi</taxon>
        <taxon>Dikarya</taxon>
        <taxon>Basidiomycota</taxon>
        <taxon>Ustilaginomycotina</taxon>
        <taxon>Ustilaginomycetes</taxon>
        <taxon>Ustilaginales</taxon>
        <taxon>Anthracoideaceae</taxon>
        <taxon>Testicularia</taxon>
    </lineage>
</organism>
<dbReference type="InParanoid" id="A0A317XXU4"/>
<feature type="compositionally biased region" description="Polar residues" evidence="1">
    <location>
        <begin position="120"/>
        <end position="138"/>
    </location>
</feature>
<evidence type="ECO:0000256" key="1">
    <source>
        <dbReference type="SAM" id="MobiDB-lite"/>
    </source>
</evidence>
<sequence>MELQLSATLQSSQADGALSPTRPGQDEPSQGLPSTDTVGRACQTAVSGASFSVYRGCVDGNKDGRQGPAQLRLRSSCIQANAEYIEEILSEKLCERVSALAHAKTGEERPQGRFYARSPSRPNSGTLNVALGTSQGAPTNRPGYGRRKVLPDPVWHPVWSKT</sequence>